<feature type="domain" description="Cadherin" evidence="2">
    <location>
        <begin position="399"/>
        <end position="513"/>
    </location>
</feature>
<dbReference type="InterPro" id="IPR015919">
    <property type="entry name" value="Cadherin-like_sf"/>
</dbReference>
<evidence type="ECO:0000256" key="1">
    <source>
        <dbReference type="SAM" id="MobiDB-lite"/>
    </source>
</evidence>
<dbReference type="InterPro" id="IPR019960">
    <property type="entry name" value="T1SS_VCA0849"/>
</dbReference>
<feature type="domain" description="Cadherin" evidence="2">
    <location>
        <begin position="281"/>
        <end position="392"/>
    </location>
</feature>
<organism evidence="3 4">
    <name type="scientific">Vibrio olivae</name>
    <dbReference type="NCBI Taxonomy" id="1243002"/>
    <lineage>
        <taxon>Bacteria</taxon>
        <taxon>Pseudomonadati</taxon>
        <taxon>Pseudomonadota</taxon>
        <taxon>Gammaproteobacteria</taxon>
        <taxon>Vibrionales</taxon>
        <taxon>Vibrionaceae</taxon>
        <taxon>Vibrio</taxon>
    </lineage>
</organism>
<dbReference type="RefSeq" id="WP_390190192.1">
    <property type="nucleotide sequence ID" value="NZ_JBHMEP010000001.1"/>
</dbReference>
<dbReference type="SUPFAM" id="SSF49313">
    <property type="entry name" value="Cadherin-like"/>
    <property type="match status" value="4"/>
</dbReference>
<dbReference type="Gene3D" id="2.60.40.60">
    <property type="entry name" value="Cadherins"/>
    <property type="match status" value="4"/>
</dbReference>
<accession>A0ABV5HJD0</accession>
<feature type="region of interest" description="Disordered" evidence="1">
    <location>
        <begin position="261"/>
        <end position="284"/>
    </location>
</feature>
<dbReference type="SMART" id="SM00112">
    <property type="entry name" value="CA"/>
    <property type="match status" value="3"/>
</dbReference>
<reference evidence="3 4" key="1">
    <citation type="submission" date="2024-09" db="EMBL/GenBank/DDBJ databases">
        <authorList>
            <person name="Sun Q."/>
            <person name="Mori K."/>
        </authorList>
    </citation>
    <scope>NUCLEOTIDE SEQUENCE [LARGE SCALE GENOMIC DNA]</scope>
    <source>
        <strain evidence="3 4">CECT 8064</strain>
    </source>
</reference>
<protein>
    <submittedName>
        <fullName evidence="3">Type I secretion C-terminal target domain-containing protein</fullName>
    </submittedName>
</protein>
<dbReference type="PROSITE" id="PS50268">
    <property type="entry name" value="CADHERIN_2"/>
    <property type="match status" value="4"/>
</dbReference>
<comment type="caution">
    <text evidence="3">The sequence shown here is derived from an EMBL/GenBank/DDBJ whole genome shotgun (WGS) entry which is preliminary data.</text>
</comment>
<dbReference type="CDD" id="cd11304">
    <property type="entry name" value="Cadherin_repeat"/>
    <property type="match status" value="4"/>
</dbReference>
<evidence type="ECO:0000259" key="2">
    <source>
        <dbReference type="PROSITE" id="PS50268"/>
    </source>
</evidence>
<dbReference type="EMBL" id="JBHMEP010000001">
    <property type="protein sequence ID" value="MFB9134340.1"/>
    <property type="molecule type" value="Genomic_DNA"/>
</dbReference>
<dbReference type="Proteomes" id="UP001589645">
    <property type="component" value="Unassembled WGS sequence"/>
</dbReference>
<feature type="domain" description="Cadherin" evidence="2">
    <location>
        <begin position="520"/>
        <end position="634"/>
    </location>
</feature>
<evidence type="ECO:0000313" key="4">
    <source>
        <dbReference type="Proteomes" id="UP001589645"/>
    </source>
</evidence>
<feature type="compositionally biased region" description="Acidic residues" evidence="1">
    <location>
        <begin position="267"/>
        <end position="280"/>
    </location>
</feature>
<feature type="domain" description="Cadherin" evidence="2">
    <location>
        <begin position="159"/>
        <end position="260"/>
    </location>
</feature>
<dbReference type="InterPro" id="IPR002126">
    <property type="entry name" value="Cadherin-like_dom"/>
</dbReference>
<keyword evidence="4" id="KW-1185">Reference proteome</keyword>
<name>A0ABV5HJD0_9VIBR</name>
<evidence type="ECO:0000313" key="3">
    <source>
        <dbReference type="EMBL" id="MFB9134340.1"/>
    </source>
</evidence>
<proteinExistence type="predicted"/>
<dbReference type="NCBIfam" id="TIGR03661">
    <property type="entry name" value="T1SS_VCA0849"/>
    <property type="match status" value="1"/>
</dbReference>
<feature type="region of interest" description="Disordered" evidence="1">
    <location>
        <begin position="82"/>
        <end position="105"/>
    </location>
</feature>
<sequence length="1087" mass="116490">MNSANISQIMLATIIIDVNGQIRTLAAGEQPRPGEVVVDLGEDLTNGNNIDVQLVESSGENVDITLDNEIAQLLEQIEAGEDPTQNPDLATAAGGQNGSSPTASGAIERTGAETLAATSFDTTGLESQGLSETQSLALLDLIGETLIISSGDAVINYFENSSVDTVLAIVNLAEFEGLEQSFSLQFEAGDPLADYFVINEAGEIRLTQAGVEAFTNDFETGPNSHVLTVTVTAVDGDGLVQEQTVNITLQELDVNEAPVFTLPPDDNGGDDDNNNGEADSESPGFVFEYSENSSTDDIIGQVAASDPDAGDSVTYSIIENVVNSDDEPLYEIDTETGEISLTQAGVDAFTNDFEDVEGKNNHQILVGASDGELTTEIIVNLNEKDVNESPTFVDENDETVNAYTFEYSENSSIDDIIGQVSALDPEGLAVEFQIVYQENDPLEGLFEIDSAGNISLTSEGVAAFTNDFEDQSLENMLSDNEHTITVVATDPDGNESQIVVQLNEKDVDEAPIFVDNNDETVNAYTFEYSENSSIDDIIGQVSAQDPEGLAVEFQIVYQENDPLEGLFEIDSAGNISLTPEGVAAFTNDFEDQSLENMLSANQHTIMVVATDPAGNQSQIVVQLNEKDVNEAPIAEDFSVDVDIEASTQIIFDSDNPDYDFISDVEDDISGEQVMVMLTSLPDYGTLYYTEGEVTREITSADLYSTDSPLATQFDPNFITYQIDESDKVTFVFGDSDGNSSTVGEWGEPTDATDTKRTFSLSNGNDVMFWITDQNGSPDEFELYENNNGNDGYGLADDDGNGITGNGGNGNNGHETFHIDLGGNPLETVHFGIDGLGGGHNENSANSVLVTYYLGSGATETVEYQKDPGDTGNSQLYYEFSYSSPDDPVIFMEMIGDGGNWVLRYLSGEEIPPSETSFDYVAVDSGQTQTGDPSDPTNDGPQLVSEEATVTLNSGDNTYNIVFAANGDSLNGQLGNDVLVGDDQANVFTWLDSTLDNGRDVIVDFESGKDKLDLLDILSDGEGAEDLAEMLVTNLSVNGDNVELTVDNSGGDTQTIVFEDGATIFSSYISNDTIQASELLDNILKEPS</sequence>
<gene>
    <name evidence="3" type="ORF">ACFFUV_05060</name>
</gene>